<proteinExistence type="predicted"/>
<organism evidence="2 3">
    <name type="scientific">Scophthalmus maximus</name>
    <name type="common">Turbot</name>
    <name type="synonym">Psetta maxima</name>
    <dbReference type="NCBI Taxonomy" id="52904"/>
    <lineage>
        <taxon>Eukaryota</taxon>
        <taxon>Metazoa</taxon>
        <taxon>Chordata</taxon>
        <taxon>Craniata</taxon>
        <taxon>Vertebrata</taxon>
        <taxon>Euteleostomi</taxon>
        <taxon>Actinopterygii</taxon>
        <taxon>Neopterygii</taxon>
        <taxon>Teleostei</taxon>
        <taxon>Neoteleostei</taxon>
        <taxon>Acanthomorphata</taxon>
        <taxon>Carangaria</taxon>
        <taxon>Pleuronectiformes</taxon>
        <taxon>Pleuronectoidei</taxon>
        <taxon>Scophthalmidae</taxon>
        <taxon>Scophthalmus</taxon>
    </lineage>
</organism>
<protein>
    <submittedName>
        <fullName evidence="2">Uncharacterized protein</fullName>
    </submittedName>
</protein>
<sequence length="103" mass="11301">MTLCLGRDHLDMTGVQIAAPCWSSSRTKNGIKHDLQLAAVRESTGVDAELIVAARYRETCAIINLPDTQRRRVQPASPGSDRSSRNDEDKRTSGHIMTGHRGS</sequence>
<evidence type="ECO:0000313" key="2">
    <source>
        <dbReference type="EMBL" id="AWP16663.1"/>
    </source>
</evidence>
<accession>A0A2U9CKD0</accession>
<name>A0A2U9CKD0_SCOMX</name>
<keyword evidence="3" id="KW-1185">Reference proteome</keyword>
<dbReference type="EMBL" id="CP026259">
    <property type="protein sequence ID" value="AWP16663.1"/>
    <property type="molecule type" value="Genomic_DNA"/>
</dbReference>
<feature type="region of interest" description="Disordered" evidence="1">
    <location>
        <begin position="67"/>
        <end position="103"/>
    </location>
</feature>
<evidence type="ECO:0000256" key="1">
    <source>
        <dbReference type="SAM" id="MobiDB-lite"/>
    </source>
</evidence>
<dbReference type="AlphaFoldDB" id="A0A2U9CKD0"/>
<dbReference type="Proteomes" id="UP000246464">
    <property type="component" value="Chromosome 17"/>
</dbReference>
<reference evidence="2 3" key="1">
    <citation type="submission" date="2017-12" db="EMBL/GenBank/DDBJ databases">
        <title>Integrating genomic resources of turbot (Scophthalmus maximus) in depth evaluation of genetic and physical mapping variation across individuals.</title>
        <authorList>
            <person name="Martinez P."/>
        </authorList>
    </citation>
    <scope>NUCLEOTIDE SEQUENCE [LARGE SCALE GENOMIC DNA]</scope>
</reference>
<evidence type="ECO:0000313" key="3">
    <source>
        <dbReference type="Proteomes" id="UP000246464"/>
    </source>
</evidence>
<feature type="compositionally biased region" description="Basic and acidic residues" evidence="1">
    <location>
        <begin position="82"/>
        <end position="92"/>
    </location>
</feature>
<gene>
    <name evidence="2" type="ORF">SMAX5B_000369</name>
</gene>